<organism evidence="4 5">
    <name type="scientific">Eutypa lata (strain UCR-EL1)</name>
    <name type="common">Grapevine dieback disease fungus</name>
    <name type="synonym">Eutypa armeniacae</name>
    <dbReference type="NCBI Taxonomy" id="1287681"/>
    <lineage>
        <taxon>Eukaryota</taxon>
        <taxon>Fungi</taxon>
        <taxon>Dikarya</taxon>
        <taxon>Ascomycota</taxon>
        <taxon>Pezizomycotina</taxon>
        <taxon>Sordariomycetes</taxon>
        <taxon>Xylariomycetidae</taxon>
        <taxon>Xylariales</taxon>
        <taxon>Diatrypaceae</taxon>
        <taxon>Eutypa</taxon>
    </lineage>
</organism>
<keyword evidence="5" id="KW-1185">Reference proteome</keyword>
<evidence type="ECO:0000313" key="4">
    <source>
        <dbReference type="EMBL" id="EMR68589.1"/>
    </source>
</evidence>
<dbReference type="KEGG" id="ela:UCREL1_4399"/>
<dbReference type="PANTHER" id="PTHR23023">
    <property type="entry name" value="DIMETHYLANILINE MONOOXYGENASE"/>
    <property type="match status" value="1"/>
</dbReference>
<accession>M7SQ66</accession>
<keyword evidence="2" id="KW-0274">FAD</keyword>
<dbReference type="OMA" id="ILGQIHT"/>
<dbReference type="Gene3D" id="3.50.50.60">
    <property type="entry name" value="FAD/NAD(P)-binding domain"/>
    <property type="match status" value="2"/>
</dbReference>
<dbReference type="SUPFAM" id="SSF51905">
    <property type="entry name" value="FAD/NAD(P)-binding domain"/>
    <property type="match status" value="2"/>
</dbReference>
<dbReference type="EMBL" id="KB706212">
    <property type="protein sequence ID" value="EMR68589.1"/>
    <property type="molecule type" value="Genomic_DNA"/>
</dbReference>
<keyword evidence="1" id="KW-0285">Flavoprotein</keyword>
<evidence type="ECO:0000256" key="2">
    <source>
        <dbReference type="ARBA" id="ARBA00022827"/>
    </source>
</evidence>
<gene>
    <name evidence="4" type="ORF">UCREL1_4399</name>
</gene>
<evidence type="ECO:0000256" key="1">
    <source>
        <dbReference type="ARBA" id="ARBA00022630"/>
    </source>
</evidence>
<reference evidence="5" key="1">
    <citation type="journal article" date="2013" name="Genome Announc.">
        <title>Draft genome sequence of the grapevine dieback fungus Eutypa lata UCR-EL1.</title>
        <authorList>
            <person name="Blanco-Ulate B."/>
            <person name="Rolshausen P.E."/>
            <person name="Cantu D."/>
        </authorList>
    </citation>
    <scope>NUCLEOTIDE SEQUENCE [LARGE SCALE GENOMIC DNA]</scope>
    <source>
        <strain evidence="5">UCR-EL1</strain>
    </source>
</reference>
<dbReference type="InterPro" id="IPR036188">
    <property type="entry name" value="FAD/NAD-bd_sf"/>
</dbReference>
<evidence type="ECO:0000256" key="3">
    <source>
        <dbReference type="ARBA" id="ARBA00023002"/>
    </source>
</evidence>
<dbReference type="HOGENOM" id="CLU_019225_1_0_1"/>
<sequence length="573" mass="64479">MTSNETHKVDVAIIGAGWYGLVAARTYLRLRPETNLLILDSDNTVGGVWSKDRLYPNLVAQVRLGLFNYSDTPMPPNGGNPKDPKVTGDMIHNYMQKYAEDHDLLRRIRFNTFVTDAKQTAGGWRLSLGDSEEVIETEKLLVATGVTSIPVMPDLDVAGSSIPIIHSRDLGRYYLELGNEAVKEVVVVGAAKSAYDAVYLLLKMGKKVTWAIRQEGAGPLAILPFRVLNVVNSIAFASTRLMTHLSPSILNTRGPCYKLLQRTPVGRWCVGRFWDFLDYVSGVHAGYGDGDHVAKLKPEIDRQSVFWSHSGLGVVTLPDFWSTLHSPNLTIHRDIIDTIKGQHVSFRSGASTDADYLIMCTGWGDHFGLFDEKHKAMLGLPAYDGKPGHALEGKEIDWESYYRMADKIVDEQLPFLSKPPKLQYPAPLDPALQKRWNLYRRVIPLSMAERGDRSLAILGQIHTIQTPLLSEVQSLWAILYLIGEIDLPDVDTMAKEVSLWNTWTRKRYLNQGQKHTYSLYDFLPYIDSIFADLGLNSRRKSNPLSEMFSPYHPHDFNGFVDEYLAKKNVAEKV</sequence>
<dbReference type="Proteomes" id="UP000012174">
    <property type="component" value="Unassembled WGS sequence"/>
</dbReference>
<dbReference type="GO" id="GO:0004497">
    <property type="term" value="F:monooxygenase activity"/>
    <property type="evidence" value="ECO:0007669"/>
    <property type="project" value="UniProtKB-KW"/>
</dbReference>
<evidence type="ECO:0000313" key="5">
    <source>
        <dbReference type="Proteomes" id="UP000012174"/>
    </source>
</evidence>
<keyword evidence="4" id="KW-0503">Monooxygenase</keyword>
<dbReference type="InterPro" id="IPR050346">
    <property type="entry name" value="FMO-like"/>
</dbReference>
<dbReference type="AlphaFoldDB" id="M7SQ66"/>
<dbReference type="OrthoDB" id="2915840at2759"/>
<dbReference type="eggNOG" id="KOG1399">
    <property type="taxonomic scope" value="Eukaryota"/>
</dbReference>
<keyword evidence="3" id="KW-0560">Oxidoreductase</keyword>
<protein>
    <submittedName>
        <fullName evidence="4">Putative flavin-binding monooxygenase-like family protein</fullName>
    </submittedName>
</protein>
<dbReference type="Pfam" id="PF13738">
    <property type="entry name" value="Pyr_redox_3"/>
    <property type="match status" value="1"/>
</dbReference>
<name>M7SQ66_EUTLA</name>
<proteinExistence type="predicted"/>